<feature type="compositionally biased region" description="Polar residues" evidence="1">
    <location>
        <begin position="63"/>
        <end position="73"/>
    </location>
</feature>
<protein>
    <submittedName>
        <fullName evidence="2">Uncharacterized protein</fullName>
    </submittedName>
</protein>
<proteinExistence type="predicted"/>
<dbReference type="Proteomes" id="UP000815677">
    <property type="component" value="Unassembled WGS sequence"/>
</dbReference>
<sequence length="128" mass="13981">MPLTPSENHAIAKLAVSASTDFVDVAALVLSDERQQNLREIHALSTKITHAIPSASSSFKTITPAASHTSLAPPSSPTRPFPHRGTYHVVRELGPDTPDEAILRVFRRKSYQAPSTQFEHDGDSTPLW</sequence>
<gene>
    <name evidence="2" type="ORF">MCHLO_17162</name>
</gene>
<evidence type="ECO:0000313" key="2">
    <source>
        <dbReference type="EMBL" id="GAT61104.1"/>
    </source>
</evidence>
<accession>A0ABQ0MDG0</accession>
<dbReference type="EMBL" id="DF849975">
    <property type="protein sequence ID" value="GAT61104.1"/>
    <property type="molecule type" value="Genomic_DNA"/>
</dbReference>
<evidence type="ECO:0000256" key="1">
    <source>
        <dbReference type="SAM" id="MobiDB-lite"/>
    </source>
</evidence>
<evidence type="ECO:0000313" key="3">
    <source>
        <dbReference type="Proteomes" id="UP000815677"/>
    </source>
</evidence>
<organism evidence="2 3">
    <name type="scientific">Mycena chlorophos</name>
    <name type="common">Agaric fungus</name>
    <name type="synonym">Agaricus chlorophos</name>
    <dbReference type="NCBI Taxonomy" id="658473"/>
    <lineage>
        <taxon>Eukaryota</taxon>
        <taxon>Fungi</taxon>
        <taxon>Dikarya</taxon>
        <taxon>Basidiomycota</taxon>
        <taxon>Agaricomycotina</taxon>
        <taxon>Agaricomycetes</taxon>
        <taxon>Agaricomycetidae</taxon>
        <taxon>Agaricales</taxon>
        <taxon>Marasmiineae</taxon>
        <taxon>Mycenaceae</taxon>
        <taxon>Mycena</taxon>
    </lineage>
</organism>
<reference evidence="2" key="1">
    <citation type="submission" date="2014-09" db="EMBL/GenBank/DDBJ databases">
        <title>Genome sequence of the luminous mushroom Mycena chlorophos for searching fungal bioluminescence genes.</title>
        <authorList>
            <person name="Tanaka Y."/>
            <person name="Kasuga D."/>
            <person name="Oba Y."/>
            <person name="Hase S."/>
            <person name="Sato K."/>
            <person name="Oba Y."/>
            <person name="Sakakibara Y."/>
        </authorList>
    </citation>
    <scope>NUCLEOTIDE SEQUENCE</scope>
</reference>
<name>A0ABQ0MDG0_MYCCL</name>
<feature type="region of interest" description="Disordered" evidence="1">
    <location>
        <begin position="63"/>
        <end position="85"/>
    </location>
</feature>
<keyword evidence="3" id="KW-1185">Reference proteome</keyword>